<dbReference type="HOGENOM" id="CLU_2185702_0_0_1"/>
<evidence type="ECO:0000313" key="1">
    <source>
        <dbReference type="EMBL" id="KIK42787.1"/>
    </source>
</evidence>
<reference evidence="2" key="2">
    <citation type="submission" date="2015-01" db="EMBL/GenBank/DDBJ databases">
        <title>Evolutionary Origins and Diversification of the Mycorrhizal Mutualists.</title>
        <authorList>
            <consortium name="DOE Joint Genome Institute"/>
            <consortium name="Mycorrhizal Genomics Consortium"/>
            <person name="Kohler A."/>
            <person name="Kuo A."/>
            <person name="Nagy L.G."/>
            <person name="Floudas D."/>
            <person name="Copeland A."/>
            <person name="Barry K.W."/>
            <person name="Cichocki N."/>
            <person name="Veneault-Fourrey C."/>
            <person name="LaButti K."/>
            <person name="Lindquist E.A."/>
            <person name="Lipzen A."/>
            <person name="Lundell T."/>
            <person name="Morin E."/>
            <person name="Murat C."/>
            <person name="Riley R."/>
            <person name="Ohm R."/>
            <person name="Sun H."/>
            <person name="Tunlid A."/>
            <person name="Henrissat B."/>
            <person name="Grigoriev I.V."/>
            <person name="Hibbett D.S."/>
            <person name="Martin F."/>
        </authorList>
    </citation>
    <scope>NUCLEOTIDE SEQUENCE [LARGE SCALE GENOMIC DNA]</scope>
    <source>
        <strain evidence="2">UH-Slu-Lm8-n1</strain>
    </source>
</reference>
<organism evidence="1 2">
    <name type="scientific">Suillus luteus UH-Slu-Lm8-n1</name>
    <dbReference type="NCBI Taxonomy" id="930992"/>
    <lineage>
        <taxon>Eukaryota</taxon>
        <taxon>Fungi</taxon>
        <taxon>Dikarya</taxon>
        <taxon>Basidiomycota</taxon>
        <taxon>Agaricomycotina</taxon>
        <taxon>Agaricomycetes</taxon>
        <taxon>Agaricomycetidae</taxon>
        <taxon>Boletales</taxon>
        <taxon>Suillineae</taxon>
        <taxon>Suillaceae</taxon>
        <taxon>Suillus</taxon>
    </lineage>
</organism>
<dbReference type="Proteomes" id="UP000054485">
    <property type="component" value="Unassembled WGS sequence"/>
</dbReference>
<accession>A0A0D0B8S6</accession>
<dbReference type="OrthoDB" id="2704544at2759"/>
<keyword evidence="2" id="KW-1185">Reference proteome</keyword>
<evidence type="ECO:0000313" key="2">
    <source>
        <dbReference type="Proteomes" id="UP000054485"/>
    </source>
</evidence>
<gene>
    <name evidence="1" type="ORF">CY34DRAFT_804526</name>
</gene>
<protein>
    <submittedName>
        <fullName evidence="1">Uncharacterized protein</fullName>
    </submittedName>
</protein>
<proteinExistence type="predicted"/>
<dbReference type="EMBL" id="KN835229">
    <property type="protein sequence ID" value="KIK42787.1"/>
    <property type="molecule type" value="Genomic_DNA"/>
</dbReference>
<dbReference type="AlphaFoldDB" id="A0A0D0B8S6"/>
<reference evidence="1 2" key="1">
    <citation type="submission" date="2014-04" db="EMBL/GenBank/DDBJ databases">
        <authorList>
            <consortium name="DOE Joint Genome Institute"/>
            <person name="Kuo A."/>
            <person name="Ruytinx J."/>
            <person name="Rineau F."/>
            <person name="Colpaert J."/>
            <person name="Kohler A."/>
            <person name="Nagy L.G."/>
            <person name="Floudas D."/>
            <person name="Copeland A."/>
            <person name="Barry K.W."/>
            <person name="Cichocki N."/>
            <person name="Veneault-Fourrey C."/>
            <person name="LaButti K."/>
            <person name="Lindquist E.A."/>
            <person name="Lipzen A."/>
            <person name="Lundell T."/>
            <person name="Morin E."/>
            <person name="Murat C."/>
            <person name="Sun H."/>
            <person name="Tunlid A."/>
            <person name="Henrissat B."/>
            <person name="Grigoriev I.V."/>
            <person name="Hibbett D.S."/>
            <person name="Martin F."/>
            <person name="Nordberg H.P."/>
            <person name="Cantor M.N."/>
            <person name="Hua S.X."/>
        </authorList>
    </citation>
    <scope>NUCLEOTIDE SEQUENCE [LARGE SCALE GENOMIC DNA]</scope>
    <source>
        <strain evidence="1 2">UH-Slu-Lm8-n1</strain>
    </source>
</reference>
<dbReference type="InParanoid" id="A0A0D0B8S6"/>
<name>A0A0D0B8S6_9AGAM</name>
<sequence>MIVDLQNLILFMIIEDPVLIRLMHQCITGHAFFKLCIWLPAHVGESSPMNLQRTTVIDANGQCTQRYDGVAPTDVCMDHHSSGLVRSLSLPLLQTIHKYFTGSRTWHSM</sequence>